<dbReference type="EMBL" id="ML210971">
    <property type="protein sequence ID" value="TFK94242.1"/>
    <property type="molecule type" value="Genomic_DNA"/>
</dbReference>
<dbReference type="AlphaFoldDB" id="A0A5C3PXF6"/>
<keyword evidence="2" id="KW-1185">Reference proteome</keyword>
<proteinExistence type="predicted"/>
<name>A0A5C3PXF6_9APHY</name>
<gene>
    <name evidence="1" type="ORF">K466DRAFT_397471</name>
</gene>
<organism evidence="1 2">
    <name type="scientific">Polyporus arcularius HHB13444</name>
    <dbReference type="NCBI Taxonomy" id="1314778"/>
    <lineage>
        <taxon>Eukaryota</taxon>
        <taxon>Fungi</taxon>
        <taxon>Dikarya</taxon>
        <taxon>Basidiomycota</taxon>
        <taxon>Agaricomycotina</taxon>
        <taxon>Agaricomycetes</taxon>
        <taxon>Polyporales</taxon>
        <taxon>Polyporaceae</taxon>
        <taxon>Polyporus</taxon>
    </lineage>
</organism>
<evidence type="ECO:0000313" key="2">
    <source>
        <dbReference type="Proteomes" id="UP000308197"/>
    </source>
</evidence>
<dbReference type="Proteomes" id="UP000308197">
    <property type="component" value="Unassembled WGS sequence"/>
</dbReference>
<reference evidence="1 2" key="1">
    <citation type="journal article" date="2019" name="Nat. Ecol. Evol.">
        <title>Megaphylogeny resolves global patterns of mushroom evolution.</title>
        <authorList>
            <person name="Varga T."/>
            <person name="Krizsan K."/>
            <person name="Foldi C."/>
            <person name="Dima B."/>
            <person name="Sanchez-Garcia M."/>
            <person name="Sanchez-Ramirez S."/>
            <person name="Szollosi G.J."/>
            <person name="Szarkandi J.G."/>
            <person name="Papp V."/>
            <person name="Albert L."/>
            <person name="Andreopoulos W."/>
            <person name="Angelini C."/>
            <person name="Antonin V."/>
            <person name="Barry K.W."/>
            <person name="Bougher N.L."/>
            <person name="Buchanan P."/>
            <person name="Buyck B."/>
            <person name="Bense V."/>
            <person name="Catcheside P."/>
            <person name="Chovatia M."/>
            <person name="Cooper J."/>
            <person name="Damon W."/>
            <person name="Desjardin D."/>
            <person name="Finy P."/>
            <person name="Geml J."/>
            <person name="Haridas S."/>
            <person name="Hughes K."/>
            <person name="Justo A."/>
            <person name="Karasinski D."/>
            <person name="Kautmanova I."/>
            <person name="Kiss B."/>
            <person name="Kocsube S."/>
            <person name="Kotiranta H."/>
            <person name="LaButti K.M."/>
            <person name="Lechner B.E."/>
            <person name="Liimatainen K."/>
            <person name="Lipzen A."/>
            <person name="Lukacs Z."/>
            <person name="Mihaltcheva S."/>
            <person name="Morgado L.N."/>
            <person name="Niskanen T."/>
            <person name="Noordeloos M.E."/>
            <person name="Ohm R.A."/>
            <person name="Ortiz-Santana B."/>
            <person name="Ovrebo C."/>
            <person name="Racz N."/>
            <person name="Riley R."/>
            <person name="Savchenko A."/>
            <person name="Shiryaev A."/>
            <person name="Soop K."/>
            <person name="Spirin V."/>
            <person name="Szebenyi C."/>
            <person name="Tomsovsky M."/>
            <person name="Tulloss R.E."/>
            <person name="Uehling J."/>
            <person name="Grigoriev I.V."/>
            <person name="Vagvolgyi C."/>
            <person name="Papp T."/>
            <person name="Martin F.M."/>
            <person name="Miettinen O."/>
            <person name="Hibbett D.S."/>
            <person name="Nagy L.G."/>
        </authorList>
    </citation>
    <scope>NUCLEOTIDE SEQUENCE [LARGE SCALE GENOMIC DNA]</scope>
    <source>
        <strain evidence="1 2">HHB13444</strain>
    </source>
</reference>
<sequence length="151" mass="16380">MLDAGPTFPLSQLSRKQVFREGLPDMRTLPRSANPICQPSLWPCRYCDNGLEGSRSSFQTLFLTASYVVAKTLEGGNQVPACRSLLCTPDLTVNGPGIPCRSHTPCAMLQYIAAESESAARKTREIHVEAGALDWKPSHSLVSCTTLPTAD</sequence>
<evidence type="ECO:0000313" key="1">
    <source>
        <dbReference type="EMBL" id="TFK94242.1"/>
    </source>
</evidence>
<dbReference type="InParanoid" id="A0A5C3PXF6"/>
<accession>A0A5C3PXF6</accession>
<protein>
    <submittedName>
        <fullName evidence="1">Uncharacterized protein</fullName>
    </submittedName>
</protein>